<keyword evidence="3" id="KW-0548">Nucleotidyltransferase</keyword>
<dbReference type="SUPFAM" id="SSF53098">
    <property type="entry name" value="Ribonuclease H-like"/>
    <property type="match status" value="1"/>
</dbReference>
<evidence type="ECO:0000256" key="4">
    <source>
        <dbReference type="ARBA" id="ARBA00022722"/>
    </source>
</evidence>
<evidence type="ECO:0000256" key="3">
    <source>
        <dbReference type="ARBA" id="ARBA00022695"/>
    </source>
</evidence>
<reference evidence="11" key="1">
    <citation type="submission" date="2025-08" db="UniProtKB">
        <authorList>
            <consortium name="RefSeq"/>
        </authorList>
    </citation>
    <scope>IDENTIFICATION</scope>
    <source>
        <tissue evidence="11">Leaves</tissue>
    </source>
</reference>
<dbReference type="InterPro" id="IPR001584">
    <property type="entry name" value="Integrase_cat-core"/>
</dbReference>
<evidence type="ECO:0000256" key="7">
    <source>
        <dbReference type="ARBA" id="ARBA00023268"/>
    </source>
</evidence>
<dbReference type="Proteomes" id="UP001652660">
    <property type="component" value="Chromosome 11e"/>
</dbReference>
<dbReference type="Pfam" id="PF00665">
    <property type="entry name" value="rve"/>
    <property type="match status" value="1"/>
</dbReference>
<accession>A0ABM4W8R7</accession>
<feature type="region of interest" description="Disordered" evidence="8">
    <location>
        <begin position="215"/>
        <end position="294"/>
    </location>
</feature>
<evidence type="ECO:0000313" key="11">
    <source>
        <dbReference type="RefSeq" id="XP_071928177.1"/>
    </source>
</evidence>
<feature type="region of interest" description="Disordered" evidence="8">
    <location>
        <begin position="331"/>
        <end position="352"/>
    </location>
</feature>
<dbReference type="SUPFAM" id="SSF57756">
    <property type="entry name" value="Retrovirus zinc finger-like domains"/>
    <property type="match status" value="1"/>
</dbReference>
<dbReference type="PANTHER" id="PTHR37984">
    <property type="entry name" value="PROTEIN CBG26694"/>
    <property type="match status" value="1"/>
</dbReference>
<dbReference type="InterPro" id="IPR050951">
    <property type="entry name" value="Retrovirus_Pol_polyprotein"/>
</dbReference>
<keyword evidence="6" id="KW-0378">Hydrolase</keyword>
<evidence type="ECO:0000313" key="10">
    <source>
        <dbReference type="Proteomes" id="UP001652660"/>
    </source>
</evidence>
<evidence type="ECO:0000256" key="1">
    <source>
        <dbReference type="ARBA" id="ARBA00022670"/>
    </source>
</evidence>
<evidence type="ECO:0000259" key="9">
    <source>
        <dbReference type="PROSITE" id="PS50994"/>
    </source>
</evidence>
<keyword evidence="6" id="KW-0255">Endonuclease</keyword>
<keyword evidence="1" id="KW-0645">Protease</keyword>
<feature type="domain" description="Integrase catalytic" evidence="9">
    <location>
        <begin position="878"/>
        <end position="1011"/>
    </location>
</feature>
<keyword evidence="4" id="KW-0540">Nuclease</keyword>
<dbReference type="InterPro" id="IPR036875">
    <property type="entry name" value="Znf_CCHC_sf"/>
</dbReference>
<name>A0ABM4W8R7_COFAR</name>
<dbReference type="CDD" id="cd00303">
    <property type="entry name" value="retropepsin_like"/>
    <property type="match status" value="1"/>
</dbReference>
<dbReference type="Gene3D" id="1.10.340.70">
    <property type="match status" value="1"/>
</dbReference>
<keyword evidence="5" id="KW-0064">Aspartyl protease</keyword>
<dbReference type="InterPro" id="IPR021109">
    <property type="entry name" value="Peptidase_aspartic_dom_sf"/>
</dbReference>
<keyword evidence="2" id="KW-0808">Transferase</keyword>
<dbReference type="PROSITE" id="PS50994">
    <property type="entry name" value="INTEGRASE"/>
    <property type="match status" value="1"/>
</dbReference>
<dbReference type="Gene3D" id="3.30.420.10">
    <property type="entry name" value="Ribonuclease H-like superfamily/Ribonuclease H"/>
    <property type="match status" value="1"/>
</dbReference>
<dbReference type="Gene3D" id="3.10.10.10">
    <property type="entry name" value="HIV Type 1 Reverse Transcriptase, subunit A, domain 1"/>
    <property type="match status" value="1"/>
</dbReference>
<dbReference type="InterPro" id="IPR043128">
    <property type="entry name" value="Rev_trsase/Diguanyl_cyclase"/>
</dbReference>
<keyword evidence="7" id="KW-0511">Multifunctional enzyme</keyword>
<dbReference type="GeneID" id="140021311"/>
<feature type="compositionally biased region" description="Low complexity" evidence="8">
    <location>
        <begin position="249"/>
        <end position="259"/>
    </location>
</feature>
<dbReference type="InterPro" id="IPR012337">
    <property type="entry name" value="RNaseH-like_sf"/>
</dbReference>
<dbReference type="Gene3D" id="4.10.60.10">
    <property type="entry name" value="Zinc finger, CCHC-type"/>
    <property type="match status" value="1"/>
</dbReference>
<dbReference type="InterPro" id="IPR043502">
    <property type="entry name" value="DNA/RNA_pol_sf"/>
</dbReference>
<sequence>MDRRVRGRERGRSTRQHPEGGGDRELEVKQDHGQGNEAGDPVATAINRITDVLERITEHQAPGAVHHQGGPIDTEDRVLERFLNFGPPKFYGGPEPEIAEGWWERISDIFAALNYTEERQVTFATFQFEGAARSWWNLIRVNWDRNHIPRTWANFTREFNAKFLPPLIQEKREDDFIKCRQGAEGLAAVRIDTFADAVERAQRVEVARAQVKSFQAKKRFGPSSSREPTYASAPPAKVGRGIGGANSSGAPRGTLARGTGARGTGRRDIGTRGVPSGRNQTRNAPQSGRVTTPQVTCGHCRRTGHTEDGCWRKEGKCLRCGSSEHQIAGCPKIQEGGTPSARQATSGGNRPKVPARVYAMDDQPVLDSSEVVEGTLPIFHRLARVLIDPGATHSFVNPIFMFEIDVQPVKLPFDLEVRTPMGNKSIITNLVYKNCEFWVGERKMLVDLVSLDIKGYDVIIGMDFLTHYHAKLDCRAKVVEFWIPEEATLKLNVKGRLASSAMILGVRARKMLYNGAQGFLAFLINAPSDQVKLEDVPVVREFPDVFPEKLKTLPPEREVEFKIELVSGMAPISKTPYRMAPAELKELKIQLQDLLERVSKDGIAVDPGKVEAVTMWKQPETPTEVRSFLGLAGYYRRFIKDFSKIAGLMTELTKKNNKFIWTPKCESSFQELKRRLTSASMLALPIGAEGYVVYSDASREGLGCVLMQKGKANVVADALSRKAQVAGFMVKEWDMLEEVSSWNSRLERLKILFGNLTLKSALLEHIKEAQKTDPIIQNQLEKLRKGETLDFKLGSEGVLRFRDRIVVPVDEELRREILEESHRSKYIIHSGVNKMYHDVKELYWWDSLKKNVAKFVQKCLICQQVKAEYQKPSGLLQPLEIPEWKWEHITMDFVTGLPRSQKGFDAVWVLVDRLTKSAHFLPVSMSFSLKKLAKLYTEEIMRLHGIPISIVSDQGPRFVSHFWQKFQETLGTKLKFSTAYHPQTDGQSERTIQTLEDMLRSCILDFGGKWS</sequence>
<evidence type="ECO:0000256" key="5">
    <source>
        <dbReference type="ARBA" id="ARBA00022750"/>
    </source>
</evidence>
<dbReference type="RefSeq" id="XP_071928177.1">
    <property type="nucleotide sequence ID" value="XM_072072076.1"/>
</dbReference>
<dbReference type="SUPFAM" id="SSF50630">
    <property type="entry name" value="Acid proteases"/>
    <property type="match status" value="1"/>
</dbReference>
<dbReference type="Pfam" id="PF17921">
    <property type="entry name" value="Integrase_H2C2"/>
    <property type="match status" value="1"/>
</dbReference>
<dbReference type="SUPFAM" id="SSF56672">
    <property type="entry name" value="DNA/RNA polymerases"/>
    <property type="match status" value="2"/>
</dbReference>
<protein>
    <recommendedName>
        <fullName evidence="9">Integrase catalytic domain-containing protein</fullName>
    </recommendedName>
</protein>
<evidence type="ECO:0000256" key="8">
    <source>
        <dbReference type="SAM" id="MobiDB-lite"/>
    </source>
</evidence>
<evidence type="ECO:0000256" key="2">
    <source>
        <dbReference type="ARBA" id="ARBA00022679"/>
    </source>
</evidence>
<dbReference type="PANTHER" id="PTHR37984:SF5">
    <property type="entry name" value="PROTEIN NYNRIN-LIKE"/>
    <property type="match status" value="1"/>
</dbReference>
<dbReference type="InterPro" id="IPR041588">
    <property type="entry name" value="Integrase_H2C2"/>
</dbReference>
<feature type="compositionally biased region" description="Basic and acidic residues" evidence="8">
    <location>
        <begin position="1"/>
        <end position="34"/>
    </location>
</feature>
<dbReference type="Pfam" id="PF17919">
    <property type="entry name" value="RT_RNaseH_2"/>
    <property type="match status" value="1"/>
</dbReference>
<gene>
    <name evidence="11" type="primary">LOC140021311</name>
</gene>
<dbReference type="Pfam" id="PF03732">
    <property type="entry name" value="Retrotrans_gag"/>
    <property type="match status" value="1"/>
</dbReference>
<keyword evidence="10" id="KW-1185">Reference proteome</keyword>
<organism evidence="10 11">
    <name type="scientific">Coffea arabica</name>
    <name type="common">Arabian coffee</name>
    <dbReference type="NCBI Taxonomy" id="13443"/>
    <lineage>
        <taxon>Eukaryota</taxon>
        <taxon>Viridiplantae</taxon>
        <taxon>Streptophyta</taxon>
        <taxon>Embryophyta</taxon>
        <taxon>Tracheophyta</taxon>
        <taxon>Spermatophyta</taxon>
        <taxon>Magnoliopsida</taxon>
        <taxon>eudicotyledons</taxon>
        <taxon>Gunneridae</taxon>
        <taxon>Pentapetalae</taxon>
        <taxon>asterids</taxon>
        <taxon>lamiids</taxon>
        <taxon>Gentianales</taxon>
        <taxon>Rubiaceae</taxon>
        <taxon>Ixoroideae</taxon>
        <taxon>Gardenieae complex</taxon>
        <taxon>Bertiereae - Coffeeae clade</taxon>
        <taxon>Coffeeae</taxon>
        <taxon>Coffea</taxon>
    </lineage>
</organism>
<dbReference type="Pfam" id="PF08284">
    <property type="entry name" value="RVP_2"/>
    <property type="match status" value="1"/>
</dbReference>
<evidence type="ECO:0000256" key="6">
    <source>
        <dbReference type="ARBA" id="ARBA00022759"/>
    </source>
</evidence>
<dbReference type="InterPro" id="IPR005162">
    <property type="entry name" value="Retrotrans_gag_dom"/>
</dbReference>
<dbReference type="Gene3D" id="2.40.70.10">
    <property type="entry name" value="Acid Proteases"/>
    <property type="match status" value="1"/>
</dbReference>
<dbReference type="InterPro" id="IPR036397">
    <property type="entry name" value="RNaseH_sf"/>
</dbReference>
<feature type="compositionally biased region" description="Polar residues" evidence="8">
    <location>
        <begin position="277"/>
        <end position="294"/>
    </location>
</feature>
<feature type="region of interest" description="Disordered" evidence="8">
    <location>
        <begin position="1"/>
        <end position="42"/>
    </location>
</feature>
<proteinExistence type="predicted"/>
<dbReference type="InterPro" id="IPR041577">
    <property type="entry name" value="RT_RNaseH_2"/>
</dbReference>
<dbReference type="Gene3D" id="3.30.70.270">
    <property type="match status" value="1"/>
</dbReference>